<keyword evidence="5" id="KW-1185">Reference proteome</keyword>
<dbReference type="OrthoDB" id="193931at2759"/>
<dbReference type="Pfam" id="PF00069">
    <property type="entry name" value="Pkinase"/>
    <property type="match status" value="1"/>
</dbReference>
<sequence length="272" mass="30426">MPGHIGEIPASALNTEYIVLQDLTSPSSDPHLKLAVHTESGDQIALKYIRKRGPQQQEKIWKEVEHTYRLKHPHIARLYGAIDTTKHLIIVQEYVEGGDLFRYLVSRGRLPEAKVRALMAQLVSALEYIHSRSLCHRDIKPENIMLDERRQIKLVDFGFSAKYGAAKALTDSCGSPTYAAPEIVRGAAYRGPEVDVWSAGVVLYVMLCGAMPFEGSDLQETLAKIERGTYVIHSYLSEDARSLLSAMLTVDPQTRIASFKIRDHPFLQGSVP</sequence>
<evidence type="ECO:0000256" key="1">
    <source>
        <dbReference type="ARBA" id="ARBA00022741"/>
    </source>
</evidence>
<dbReference type="PANTHER" id="PTHR24346">
    <property type="entry name" value="MAP/MICROTUBULE AFFINITY-REGULATING KINASE"/>
    <property type="match status" value="1"/>
</dbReference>
<dbReference type="PANTHER" id="PTHR24346:SF30">
    <property type="entry name" value="MATERNAL EMBRYONIC LEUCINE ZIPPER KINASE"/>
    <property type="match status" value="1"/>
</dbReference>
<dbReference type="EMBL" id="VDMD01000055">
    <property type="protein sequence ID" value="TRM56940.1"/>
    <property type="molecule type" value="Genomic_DNA"/>
</dbReference>
<dbReference type="STRING" id="97359.A0A550BWL1"/>
<dbReference type="CDD" id="cd14003">
    <property type="entry name" value="STKc_AMPK-like"/>
    <property type="match status" value="1"/>
</dbReference>
<dbReference type="Gene3D" id="1.10.510.10">
    <property type="entry name" value="Transferase(Phosphotransferase) domain 1"/>
    <property type="match status" value="1"/>
</dbReference>
<accession>A0A550BWL1</accession>
<dbReference type="InterPro" id="IPR008271">
    <property type="entry name" value="Ser/Thr_kinase_AS"/>
</dbReference>
<protein>
    <submittedName>
        <fullName evidence="4">Kinase-like domain-containing protein</fullName>
    </submittedName>
</protein>
<dbReference type="FunFam" id="1.10.510.10:FF:000571">
    <property type="entry name" value="Maternal embryonic leucine zipper kinase"/>
    <property type="match status" value="1"/>
</dbReference>
<dbReference type="GO" id="GO:0004674">
    <property type="term" value="F:protein serine/threonine kinase activity"/>
    <property type="evidence" value="ECO:0007669"/>
    <property type="project" value="TreeGrafter"/>
</dbReference>
<keyword evidence="2" id="KW-0067">ATP-binding</keyword>
<keyword evidence="4" id="KW-0808">Transferase</keyword>
<dbReference type="AlphaFoldDB" id="A0A550BWL1"/>
<gene>
    <name evidence="4" type="ORF">BD626DRAFT_551303</name>
</gene>
<evidence type="ECO:0000259" key="3">
    <source>
        <dbReference type="PROSITE" id="PS50011"/>
    </source>
</evidence>
<organism evidence="4 5">
    <name type="scientific">Schizophyllum amplum</name>
    <dbReference type="NCBI Taxonomy" id="97359"/>
    <lineage>
        <taxon>Eukaryota</taxon>
        <taxon>Fungi</taxon>
        <taxon>Dikarya</taxon>
        <taxon>Basidiomycota</taxon>
        <taxon>Agaricomycotina</taxon>
        <taxon>Agaricomycetes</taxon>
        <taxon>Agaricomycetidae</taxon>
        <taxon>Agaricales</taxon>
        <taxon>Schizophyllaceae</taxon>
        <taxon>Schizophyllum</taxon>
    </lineage>
</organism>
<dbReference type="GO" id="GO:0035556">
    <property type="term" value="P:intracellular signal transduction"/>
    <property type="evidence" value="ECO:0007669"/>
    <property type="project" value="TreeGrafter"/>
</dbReference>
<dbReference type="PROSITE" id="PS00108">
    <property type="entry name" value="PROTEIN_KINASE_ST"/>
    <property type="match status" value="1"/>
</dbReference>
<evidence type="ECO:0000313" key="4">
    <source>
        <dbReference type="EMBL" id="TRM56940.1"/>
    </source>
</evidence>
<dbReference type="InterPro" id="IPR000719">
    <property type="entry name" value="Prot_kinase_dom"/>
</dbReference>
<dbReference type="SUPFAM" id="SSF56112">
    <property type="entry name" value="Protein kinase-like (PK-like)"/>
    <property type="match status" value="1"/>
</dbReference>
<dbReference type="InterPro" id="IPR011009">
    <property type="entry name" value="Kinase-like_dom_sf"/>
</dbReference>
<dbReference type="GO" id="GO:0005737">
    <property type="term" value="C:cytoplasm"/>
    <property type="evidence" value="ECO:0007669"/>
    <property type="project" value="TreeGrafter"/>
</dbReference>
<dbReference type="SMART" id="SM00220">
    <property type="entry name" value="S_TKc"/>
    <property type="match status" value="1"/>
</dbReference>
<evidence type="ECO:0000256" key="2">
    <source>
        <dbReference type="ARBA" id="ARBA00022840"/>
    </source>
</evidence>
<keyword evidence="4" id="KW-0418">Kinase</keyword>
<comment type="caution">
    <text evidence="4">The sequence shown here is derived from an EMBL/GenBank/DDBJ whole genome shotgun (WGS) entry which is preliminary data.</text>
</comment>
<reference evidence="4 5" key="1">
    <citation type="journal article" date="2019" name="New Phytol.">
        <title>Comparative genomics reveals unique wood-decay strategies and fruiting body development in the Schizophyllaceae.</title>
        <authorList>
            <person name="Almasi E."/>
            <person name="Sahu N."/>
            <person name="Krizsan K."/>
            <person name="Balint B."/>
            <person name="Kovacs G.M."/>
            <person name="Kiss B."/>
            <person name="Cseklye J."/>
            <person name="Drula E."/>
            <person name="Henrissat B."/>
            <person name="Nagy I."/>
            <person name="Chovatia M."/>
            <person name="Adam C."/>
            <person name="LaButti K."/>
            <person name="Lipzen A."/>
            <person name="Riley R."/>
            <person name="Grigoriev I.V."/>
            <person name="Nagy L.G."/>
        </authorList>
    </citation>
    <scope>NUCLEOTIDE SEQUENCE [LARGE SCALE GENOMIC DNA]</scope>
    <source>
        <strain evidence="4 5">NL-1724</strain>
    </source>
</reference>
<dbReference type="Proteomes" id="UP000320762">
    <property type="component" value="Unassembled WGS sequence"/>
</dbReference>
<name>A0A550BWL1_9AGAR</name>
<feature type="domain" description="Protein kinase" evidence="3">
    <location>
        <begin position="1"/>
        <end position="267"/>
    </location>
</feature>
<proteinExistence type="predicted"/>
<dbReference type="GO" id="GO:0005524">
    <property type="term" value="F:ATP binding"/>
    <property type="evidence" value="ECO:0007669"/>
    <property type="project" value="UniProtKB-KW"/>
</dbReference>
<keyword evidence="1" id="KW-0547">Nucleotide-binding</keyword>
<dbReference type="PROSITE" id="PS50011">
    <property type="entry name" value="PROTEIN_KINASE_DOM"/>
    <property type="match status" value="1"/>
</dbReference>
<evidence type="ECO:0000313" key="5">
    <source>
        <dbReference type="Proteomes" id="UP000320762"/>
    </source>
</evidence>